<reference evidence="2 3" key="1">
    <citation type="journal article" date="2015" name="Genome Announc.">
        <title>Expanding the biotechnology potential of lactobacilli through comparative genomics of 213 strains and associated genera.</title>
        <authorList>
            <person name="Sun Z."/>
            <person name="Harris H.M."/>
            <person name="McCann A."/>
            <person name="Guo C."/>
            <person name="Argimon S."/>
            <person name="Zhang W."/>
            <person name="Yang X."/>
            <person name="Jeffery I.B."/>
            <person name="Cooney J.C."/>
            <person name="Kagawa T.F."/>
            <person name="Liu W."/>
            <person name="Song Y."/>
            <person name="Salvetti E."/>
            <person name="Wrobel A."/>
            <person name="Rasinkangas P."/>
            <person name="Parkhill J."/>
            <person name="Rea M.C."/>
            <person name="O'Sullivan O."/>
            <person name="Ritari J."/>
            <person name="Douillard F.P."/>
            <person name="Paul Ross R."/>
            <person name="Yang R."/>
            <person name="Briner A.E."/>
            <person name="Felis G.E."/>
            <person name="de Vos W.M."/>
            <person name="Barrangou R."/>
            <person name="Klaenhammer T.R."/>
            <person name="Caufield P.W."/>
            <person name="Cui Y."/>
            <person name="Zhang H."/>
            <person name="O'Toole P.W."/>
        </authorList>
    </citation>
    <scope>NUCLEOTIDE SEQUENCE [LARGE SCALE GENOMIC DNA]</scope>
    <source>
        <strain evidence="2 3">DSM 10532</strain>
    </source>
</reference>
<gene>
    <name evidence="2" type="ORF">FC37_GL000264</name>
</gene>
<dbReference type="PATRIC" id="fig|1423748.3.peg.282"/>
<evidence type="ECO:0000313" key="2">
    <source>
        <dbReference type="EMBL" id="KRL20149.1"/>
    </source>
</evidence>
<protein>
    <recommendedName>
        <fullName evidence="1">NADP-dependent oxidoreductase domain-containing protein</fullName>
    </recommendedName>
</protein>
<evidence type="ECO:0000259" key="1">
    <source>
        <dbReference type="Pfam" id="PF00248"/>
    </source>
</evidence>
<proteinExistence type="predicted"/>
<dbReference type="STRING" id="1423748.FC37_GL000264"/>
<dbReference type="Pfam" id="PF00248">
    <property type="entry name" value="Aldo_ket_red"/>
    <property type="match status" value="1"/>
</dbReference>
<dbReference type="InterPro" id="IPR036812">
    <property type="entry name" value="NAD(P)_OxRdtase_dom_sf"/>
</dbReference>
<sequence>MSEIALAWEWAKGITALIVGSTKIKHLESAVNSMDVELTLDEVNYFDELYVPHPIIGAINQNPPEGTVALDRKWSKETIKCKILIVFIYSR</sequence>
<accession>A0A0R1NR91</accession>
<dbReference type="Gene3D" id="3.20.20.100">
    <property type="entry name" value="NADP-dependent oxidoreductase domain"/>
    <property type="match status" value="1"/>
</dbReference>
<dbReference type="eggNOG" id="COG0667">
    <property type="taxonomic scope" value="Bacteria"/>
</dbReference>
<evidence type="ECO:0000313" key="3">
    <source>
        <dbReference type="Proteomes" id="UP000051311"/>
    </source>
</evidence>
<name>A0A0R1NR91_9LACO</name>
<feature type="domain" description="NADP-dependent oxidoreductase" evidence="1">
    <location>
        <begin position="1"/>
        <end position="50"/>
    </location>
</feature>
<dbReference type="Proteomes" id="UP000051311">
    <property type="component" value="Unassembled WGS sequence"/>
</dbReference>
<comment type="caution">
    <text evidence="2">The sequence shown here is derived from an EMBL/GenBank/DDBJ whole genome shotgun (WGS) entry which is preliminary data.</text>
</comment>
<dbReference type="InterPro" id="IPR023210">
    <property type="entry name" value="NADP_OxRdtase_dom"/>
</dbReference>
<dbReference type="EMBL" id="AZEL01000071">
    <property type="protein sequence ID" value="KRL20149.1"/>
    <property type="molecule type" value="Genomic_DNA"/>
</dbReference>
<dbReference type="SUPFAM" id="SSF51430">
    <property type="entry name" value="NAD(P)-linked oxidoreductase"/>
    <property type="match status" value="1"/>
</dbReference>
<organism evidence="2 3">
    <name type="scientific">Lactobacillus gallinarum DSM 10532 = JCM 2011</name>
    <dbReference type="NCBI Taxonomy" id="1423748"/>
    <lineage>
        <taxon>Bacteria</taxon>
        <taxon>Bacillati</taxon>
        <taxon>Bacillota</taxon>
        <taxon>Bacilli</taxon>
        <taxon>Lactobacillales</taxon>
        <taxon>Lactobacillaceae</taxon>
        <taxon>Lactobacillus</taxon>
    </lineage>
</organism>
<dbReference type="OrthoDB" id="9773828at2"/>
<dbReference type="AlphaFoldDB" id="A0A0R1NR91"/>